<evidence type="ECO:0000256" key="1">
    <source>
        <dbReference type="SAM" id="Phobius"/>
    </source>
</evidence>
<comment type="caution">
    <text evidence="2">The sequence shown here is derived from an EMBL/GenBank/DDBJ whole genome shotgun (WGS) entry which is preliminary data.</text>
</comment>
<keyword evidence="1" id="KW-0472">Membrane</keyword>
<dbReference type="AlphaFoldDB" id="A0A2P6S0H6"/>
<keyword evidence="1" id="KW-1133">Transmembrane helix</keyword>
<accession>A0A2P6S0H6</accession>
<protein>
    <submittedName>
        <fullName evidence="2">Uncharacterized protein</fullName>
    </submittedName>
</protein>
<organism evidence="2 3">
    <name type="scientific">Rosa chinensis</name>
    <name type="common">China rose</name>
    <dbReference type="NCBI Taxonomy" id="74649"/>
    <lineage>
        <taxon>Eukaryota</taxon>
        <taxon>Viridiplantae</taxon>
        <taxon>Streptophyta</taxon>
        <taxon>Embryophyta</taxon>
        <taxon>Tracheophyta</taxon>
        <taxon>Spermatophyta</taxon>
        <taxon>Magnoliopsida</taxon>
        <taxon>eudicotyledons</taxon>
        <taxon>Gunneridae</taxon>
        <taxon>Pentapetalae</taxon>
        <taxon>rosids</taxon>
        <taxon>fabids</taxon>
        <taxon>Rosales</taxon>
        <taxon>Rosaceae</taxon>
        <taxon>Rosoideae</taxon>
        <taxon>Rosoideae incertae sedis</taxon>
        <taxon>Rosa</taxon>
    </lineage>
</organism>
<keyword evidence="1" id="KW-0812">Transmembrane</keyword>
<evidence type="ECO:0000313" key="3">
    <source>
        <dbReference type="Proteomes" id="UP000238479"/>
    </source>
</evidence>
<proteinExistence type="predicted"/>
<gene>
    <name evidence="2" type="ORF">RchiOBHm_Chr2g0152741</name>
</gene>
<name>A0A2P6S0H6_ROSCH</name>
<keyword evidence="3" id="KW-1185">Reference proteome</keyword>
<sequence>MGTGGFGFLSFSTVLFGEIGFLALACNSSFYTPFLSGFLCVG</sequence>
<dbReference type="EMBL" id="PDCK01000040">
    <property type="protein sequence ID" value="PRQ52188.1"/>
    <property type="molecule type" value="Genomic_DNA"/>
</dbReference>
<reference evidence="2 3" key="1">
    <citation type="journal article" date="2018" name="Nat. Genet.">
        <title>The Rosa genome provides new insights in the design of modern roses.</title>
        <authorList>
            <person name="Bendahmane M."/>
        </authorList>
    </citation>
    <scope>NUCLEOTIDE SEQUENCE [LARGE SCALE GENOMIC DNA]</scope>
    <source>
        <strain evidence="3">cv. Old Blush</strain>
    </source>
</reference>
<dbReference type="Gramene" id="PRQ52188">
    <property type="protein sequence ID" value="PRQ52188"/>
    <property type="gene ID" value="RchiOBHm_Chr2g0152741"/>
</dbReference>
<dbReference type="Proteomes" id="UP000238479">
    <property type="component" value="Chromosome 2"/>
</dbReference>
<feature type="transmembrane region" description="Helical" evidence="1">
    <location>
        <begin position="6"/>
        <end position="26"/>
    </location>
</feature>
<evidence type="ECO:0000313" key="2">
    <source>
        <dbReference type="EMBL" id="PRQ52188.1"/>
    </source>
</evidence>